<dbReference type="EMBL" id="JAZDUA010000543">
    <property type="protein sequence ID" value="KAK7791338.1"/>
    <property type="molecule type" value="Genomic_DNA"/>
</dbReference>
<reference evidence="6 7" key="1">
    <citation type="submission" date="2024-03" db="EMBL/GenBank/DDBJ databases">
        <title>The genome assembly and annotation of the cricket Gryllus longicercus Weissman &amp; Gray.</title>
        <authorList>
            <person name="Szrajer S."/>
            <person name="Gray D."/>
            <person name="Ylla G."/>
        </authorList>
    </citation>
    <scope>NUCLEOTIDE SEQUENCE [LARGE SCALE GENOMIC DNA]</scope>
    <source>
        <strain evidence="6">DAG 2021-001</strain>
        <tissue evidence="6">Whole body minus gut</tissue>
    </source>
</reference>
<dbReference type="GO" id="GO:0005689">
    <property type="term" value="C:U12-type spliceosomal complex"/>
    <property type="evidence" value="ECO:0007669"/>
    <property type="project" value="TreeGrafter"/>
</dbReference>
<dbReference type="GO" id="GO:0008270">
    <property type="term" value="F:zinc ion binding"/>
    <property type="evidence" value="ECO:0007669"/>
    <property type="project" value="UniProtKB-KW"/>
</dbReference>
<dbReference type="Proteomes" id="UP001378592">
    <property type="component" value="Unassembled WGS sequence"/>
</dbReference>
<dbReference type="SUPFAM" id="SSF57667">
    <property type="entry name" value="beta-beta-alpha zinc fingers"/>
    <property type="match status" value="1"/>
</dbReference>
<feature type="zinc finger region" description="C3H1-type" evidence="4">
    <location>
        <begin position="51"/>
        <end position="79"/>
    </location>
</feature>
<evidence type="ECO:0000256" key="3">
    <source>
        <dbReference type="ARBA" id="ARBA00022833"/>
    </source>
</evidence>
<name>A0AAN9V4A4_9ORTH</name>
<evidence type="ECO:0000313" key="6">
    <source>
        <dbReference type="EMBL" id="KAK7791338.1"/>
    </source>
</evidence>
<dbReference type="InterPro" id="IPR036855">
    <property type="entry name" value="Znf_CCCH_sf"/>
</dbReference>
<keyword evidence="1 4" id="KW-0479">Metal-binding</keyword>
<gene>
    <name evidence="6" type="ORF">R5R35_011722</name>
</gene>
<dbReference type="Pfam" id="PF06220">
    <property type="entry name" value="zf-U1"/>
    <property type="match status" value="1"/>
</dbReference>
<dbReference type="PROSITE" id="PS50103">
    <property type="entry name" value="ZF_C3H1"/>
    <property type="match status" value="1"/>
</dbReference>
<evidence type="ECO:0000313" key="7">
    <source>
        <dbReference type="Proteomes" id="UP001378592"/>
    </source>
</evidence>
<keyword evidence="3 4" id="KW-0862">Zinc</keyword>
<organism evidence="6 7">
    <name type="scientific">Gryllus longicercus</name>
    <dbReference type="NCBI Taxonomy" id="2509291"/>
    <lineage>
        <taxon>Eukaryota</taxon>
        <taxon>Metazoa</taxon>
        <taxon>Ecdysozoa</taxon>
        <taxon>Arthropoda</taxon>
        <taxon>Hexapoda</taxon>
        <taxon>Insecta</taxon>
        <taxon>Pterygota</taxon>
        <taxon>Neoptera</taxon>
        <taxon>Polyneoptera</taxon>
        <taxon>Orthoptera</taxon>
        <taxon>Ensifera</taxon>
        <taxon>Gryllidea</taxon>
        <taxon>Grylloidea</taxon>
        <taxon>Gryllidae</taxon>
        <taxon>Gryllinae</taxon>
        <taxon>Gryllus</taxon>
    </lineage>
</organism>
<dbReference type="InterPro" id="IPR013085">
    <property type="entry name" value="U1-CZ_Znf_C2H2"/>
</dbReference>
<protein>
    <recommendedName>
        <fullName evidence="5">C3H1-type domain-containing protein</fullName>
    </recommendedName>
</protein>
<proteinExistence type="predicted"/>
<accession>A0AAN9V4A4</accession>
<comment type="caution">
    <text evidence="6">The sequence shown here is derived from an EMBL/GenBank/DDBJ whole genome shotgun (WGS) entry which is preliminary data.</text>
</comment>
<keyword evidence="2 4" id="KW-0863">Zinc-finger</keyword>
<dbReference type="InterPro" id="IPR000571">
    <property type="entry name" value="Znf_CCCH"/>
</dbReference>
<evidence type="ECO:0000256" key="2">
    <source>
        <dbReference type="ARBA" id="ARBA00022771"/>
    </source>
</evidence>
<feature type="domain" description="C3H1-type" evidence="5">
    <location>
        <begin position="51"/>
        <end position="79"/>
    </location>
</feature>
<evidence type="ECO:0000256" key="1">
    <source>
        <dbReference type="ARBA" id="ARBA00022723"/>
    </source>
</evidence>
<sequence length="169" mass="19855">MGKRYYCDYCDRHFVDDLEARKKHLAGVMHMRMRKDYYNQFKDAETLYKEETAKLTCKRFQRFGECVFGSNCRFSHYSREDLELLKRQVEDQQRWASFKNPVFKEEPTLASWLEKRNQSILLSKASSSSSSSVTVWGTPAGFVGRLDLPPSLQPLKIEDFTHSDFDAWG</sequence>
<dbReference type="InterPro" id="IPR036236">
    <property type="entry name" value="Znf_C2H2_sf"/>
</dbReference>
<dbReference type="PANTHER" id="PTHR16465">
    <property type="entry name" value="NUCLEASE-RELATED"/>
    <property type="match status" value="1"/>
</dbReference>
<evidence type="ECO:0000256" key="4">
    <source>
        <dbReference type="PROSITE-ProRule" id="PRU00723"/>
    </source>
</evidence>
<keyword evidence="7" id="KW-1185">Reference proteome</keyword>
<dbReference type="PANTHER" id="PTHR16465:SF0">
    <property type="entry name" value="ZINC FINGER MATRIN-TYPE PROTEIN 5"/>
    <property type="match status" value="1"/>
</dbReference>
<dbReference type="SUPFAM" id="SSF90229">
    <property type="entry name" value="CCCH zinc finger"/>
    <property type="match status" value="1"/>
</dbReference>
<dbReference type="Pfam" id="PF00642">
    <property type="entry name" value="zf-CCCH"/>
    <property type="match status" value="1"/>
</dbReference>
<evidence type="ECO:0000259" key="5">
    <source>
        <dbReference type="PROSITE" id="PS50103"/>
    </source>
</evidence>
<dbReference type="AlphaFoldDB" id="A0AAN9V4A4"/>
<dbReference type="Gene3D" id="3.30.160.60">
    <property type="entry name" value="Classic Zinc Finger"/>
    <property type="match status" value="1"/>
</dbReference>